<keyword evidence="2" id="KW-0486">Methionine biosynthesis</keyword>
<keyword evidence="2 5" id="KW-0012">Acyltransferase</keyword>
<feature type="binding site" evidence="2">
    <location>
        <position position="244"/>
    </location>
    <ligand>
        <name>substrate</name>
    </ligand>
</feature>
<dbReference type="InterPro" id="IPR008220">
    <property type="entry name" value="HAT_MetX-like"/>
</dbReference>
<dbReference type="Proteomes" id="UP000032360">
    <property type="component" value="Unassembled WGS sequence"/>
</dbReference>
<dbReference type="PATRIC" id="fig|1280514.3.peg.148"/>
<dbReference type="NCBIfam" id="NF001209">
    <property type="entry name" value="PRK00175.1"/>
    <property type="match status" value="1"/>
</dbReference>
<dbReference type="InterPro" id="IPR000073">
    <property type="entry name" value="AB_hydrolase_1"/>
</dbReference>
<comment type="subunit">
    <text evidence="2">Homodimer.</text>
</comment>
<feature type="active site" evidence="2 3">
    <location>
        <position position="337"/>
    </location>
</feature>
<dbReference type="EMBL" id="JXYS01000001">
    <property type="protein sequence ID" value="KJF19067.1"/>
    <property type="molecule type" value="Genomic_DNA"/>
</dbReference>
<dbReference type="GO" id="GO:0004414">
    <property type="term" value="F:homoserine O-acetyltransferase activity"/>
    <property type="evidence" value="ECO:0007669"/>
    <property type="project" value="UniProtKB-UniRule"/>
</dbReference>
<accession>A0A0D8HMT0</accession>
<keyword evidence="1 2" id="KW-0808">Transferase</keyword>
<evidence type="ECO:0000256" key="1">
    <source>
        <dbReference type="ARBA" id="ARBA00022679"/>
    </source>
</evidence>
<dbReference type="PANTHER" id="PTHR32268:SF11">
    <property type="entry name" value="HOMOSERINE O-ACETYLTRANSFERASE"/>
    <property type="match status" value="1"/>
</dbReference>
<dbReference type="AlphaFoldDB" id="A0A0D8HMT0"/>
<comment type="similarity">
    <text evidence="2">Belongs to the AB hydrolase superfamily. MetX family.</text>
</comment>
<sequence>MADHGEPTELHGLISRQIHLPESDPGHKRFATLFSDTPLHLEYGGELRGTIVAYETWGELKADKSNAILVLHALTGDSHAVGNAGPGHPTPGWWDGQIGPGMAIDTNRYYVVCPNVLGGCQGTTGPSSIDSSSMLPFGSRFPKITIRDQARLEIELSRYLGIERWQAVIGGSMGGMRALEHAVLEPDSTERLIVLATTASASAEQIALCSIQIEAIELDSNFHGGDYYSVGDGQGPTAGMMIARKLAMLSYRSDLEFGDRFGRTLVKGKEPLDPRAFEVESYLHYHGEKLNRRFDPNTYIALSRAMNSHDLGRDRGGVDRALGQIKARTFVAGIESDRLYPLYQQKEIASSIRATESFVGIESSYGHDGFLIEESAVATFINKALA</sequence>
<gene>
    <name evidence="5" type="primary">metX</name>
    <name evidence="2" type="synonym">metXA</name>
    <name evidence="5" type="ORF">AXFE_01040</name>
</gene>
<protein>
    <recommendedName>
        <fullName evidence="2">Homoserine O-acetyltransferase</fullName>
        <shortName evidence="2">HAT</shortName>
        <ecNumber evidence="2">2.3.1.31</ecNumber>
    </recommendedName>
    <alternativeName>
        <fullName evidence="2">Homoserine transacetylase</fullName>
        <shortName evidence="2">HTA</shortName>
    </alternativeName>
</protein>
<evidence type="ECO:0000259" key="4">
    <source>
        <dbReference type="Pfam" id="PF00561"/>
    </source>
</evidence>
<evidence type="ECO:0000313" key="5">
    <source>
        <dbReference type="EMBL" id="KJF19067.1"/>
    </source>
</evidence>
<keyword evidence="6" id="KW-1185">Reference proteome</keyword>
<dbReference type="EC" id="2.3.1.31" evidence="2"/>
<proteinExistence type="inferred from homology"/>
<feature type="active site" description="Nucleophile" evidence="2 3">
    <location>
        <position position="172"/>
    </location>
</feature>
<dbReference type="HAMAP" id="MF_00296">
    <property type="entry name" value="MetX_acyltransf"/>
    <property type="match status" value="1"/>
</dbReference>
<comment type="subcellular location">
    <subcellularLocation>
        <location evidence="2">Cytoplasm</location>
    </subcellularLocation>
</comment>
<feature type="binding site" evidence="2">
    <location>
        <position position="368"/>
    </location>
    <ligand>
        <name>substrate</name>
    </ligand>
</feature>
<evidence type="ECO:0000256" key="2">
    <source>
        <dbReference type="HAMAP-Rule" id="MF_00296"/>
    </source>
</evidence>
<keyword evidence="2" id="KW-0028">Amino-acid biosynthesis</keyword>
<dbReference type="Gene3D" id="3.40.50.1820">
    <property type="entry name" value="alpha/beta hydrolase"/>
    <property type="match status" value="1"/>
</dbReference>
<organism evidence="5 6">
    <name type="scientific">Acidithrix ferrooxidans</name>
    <dbReference type="NCBI Taxonomy" id="1280514"/>
    <lineage>
        <taxon>Bacteria</taxon>
        <taxon>Bacillati</taxon>
        <taxon>Actinomycetota</taxon>
        <taxon>Acidimicrobiia</taxon>
        <taxon>Acidimicrobiales</taxon>
        <taxon>Acidimicrobiaceae</taxon>
        <taxon>Acidithrix</taxon>
    </lineage>
</organism>
<dbReference type="InterPro" id="IPR029058">
    <property type="entry name" value="AB_hydrolase_fold"/>
</dbReference>
<feature type="domain" description="AB hydrolase-1" evidence="4">
    <location>
        <begin position="67"/>
        <end position="371"/>
    </location>
</feature>
<comment type="pathway">
    <text evidence="2">Amino-acid biosynthesis; L-methionine biosynthesis via de novo pathway; O-acetyl-L-homoserine from L-homoserine: step 1/1.</text>
</comment>
<dbReference type="GO" id="GO:0009092">
    <property type="term" value="P:homoserine metabolic process"/>
    <property type="evidence" value="ECO:0007669"/>
    <property type="project" value="TreeGrafter"/>
</dbReference>
<keyword evidence="2" id="KW-0963">Cytoplasm</keyword>
<feature type="active site" evidence="2 3">
    <location>
        <position position="367"/>
    </location>
</feature>
<dbReference type="SUPFAM" id="SSF53474">
    <property type="entry name" value="alpha/beta-Hydrolases"/>
    <property type="match status" value="1"/>
</dbReference>
<dbReference type="PANTHER" id="PTHR32268">
    <property type="entry name" value="HOMOSERINE O-ACETYLTRANSFERASE"/>
    <property type="match status" value="1"/>
</dbReference>
<evidence type="ECO:0000256" key="3">
    <source>
        <dbReference type="PIRSR" id="PIRSR000443-1"/>
    </source>
</evidence>
<comment type="caution">
    <text evidence="5">The sequence shown here is derived from an EMBL/GenBank/DDBJ whole genome shotgun (WGS) entry which is preliminary data.</text>
</comment>
<dbReference type="STRING" id="1280514.AXFE_01040"/>
<reference evidence="5 6" key="1">
    <citation type="submission" date="2015-01" db="EMBL/GenBank/DDBJ databases">
        <title>Draft genome of the acidophilic iron oxidizer Acidithrix ferrooxidans strain Py-F3.</title>
        <authorList>
            <person name="Poehlein A."/>
            <person name="Eisen S."/>
            <person name="Schloemann M."/>
            <person name="Johnson B.D."/>
            <person name="Daniel R."/>
            <person name="Muehling M."/>
        </authorList>
    </citation>
    <scope>NUCLEOTIDE SEQUENCE [LARGE SCALE GENOMIC DNA]</scope>
    <source>
        <strain evidence="5 6">Py-F3</strain>
    </source>
</reference>
<dbReference type="Pfam" id="PF00561">
    <property type="entry name" value="Abhydrolase_1"/>
    <property type="match status" value="1"/>
</dbReference>
<dbReference type="GO" id="GO:0009086">
    <property type="term" value="P:methionine biosynthetic process"/>
    <property type="evidence" value="ECO:0007669"/>
    <property type="project" value="UniProtKB-UniRule"/>
</dbReference>
<dbReference type="NCBIfam" id="TIGR01392">
    <property type="entry name" value="homoserO_Ac_trn"/>
    <property type="match status" value="1"/>
</dbReference>
<dbReference type="UniPathway" id="UPA00051">
    <property type="reaction ID" value="UER00074"/>
</dbReference>
<evidence type="ECO:0000313" key="6">
    <source>
        <dbReference type="Proteomes" id="UP000032360"/>
    </source>
</evidence>
<name>A0A0D8HMT0_9ACTN</name>
<comment type="caution">
    <text evidence="2">Lacks conserved residue(s) required for the propagation of feature annotation.</text>
</comment>
<dbReference type="Gene3D" id="1.10.1740.110">
    <property type="match status" value="1"/>
</dbReference>
<dbReference type="PIRSF" id="PIRSF000443">
    <property type="entry name" value="Homoser_Ac_trans"/>
    <property type="match status" value="1"/>
</dbReference>
<dbReference type="GO" id="GO:0005737">
    <property type="term" value="C:cytoplasm"/>
    <property type="evidence" value="ECO:0007669"/>
    <property type="project" value="UniProtKB-SubCell"/>
</dbReference>
<comment type="catalytic activity">
    <reaction evidence="2">
        <text>L-homoserine + acetyl-CoA = O-acetyl-L-homoserine + CoA</text>
        <dbReference type="Rhea" id="RHEA:13701"/>
        <dbReference type="ChEBI" id="CHEBI:57287"/>
        <dbReference type="ChEBI" id="CHEBI:57288"/>
        <dbReference type="ChEBI" id="CHEBI:57476"/>
        <dbReference type="ChEBI" id="CHEBI:57716"/>
        <dbReference type="EC" id="2.3.1.31"/>
    </reaction>
</comment>
<comment type="function">
    <text evidence="2">Transfers an acetyl group from acetyl-CoA to L-homoserine, forming acetyl-L-homoserine.</text>
</comment>